<protein>
    <submittedName>
        <fullName evidence="2">Uncharacterized protein</fullName>
    </submittedName>
</protein>
<accession>A0ABP0TXA5</accession>
<name>A0ABP0TXA5_9BRYO</name>
<evidence type="ECO:0000313" key="3">
    <source>
        <dbReference type="Proteomes" id="UP001497512"/>
    </source>
</evidence>
<reference evidence="2" key="1">
    <citation type="submission" date="2024-02" db="EMBL/GenBank/DDBJ databases">
        <authorList>
            <consortium name="ELIXIR-Norway"/>
            <consortium name="Elixir Norway"/>
        </authorList>
    </citation>
    <scope>NUCLEOTIDE SEQUENCE</scope>
</reference>
<gene>
    <name evidence="2" type="ORF">CSSPTR1EN2_LOCUS8799</name>
</gene>
<organism evidence="2 3">
    <name type="scientific">Sphagnum troendelagicum</name>
    <dbReference type="NCBI Taxonomy" id="128251"/>
    <lineage>
        <taxon>Eukaryota</taxon>
        <taxon>Viridiplantae</taxon>
        <taxon>Streptophyta</taxon>
        <taxon>Embryophyta</taxon>
        <taxon>Bryophyta</taxon>
        <taxon>Sphagnophytina</taxon>
        <taxon>Sphagnopsida</taxon>
        <taxon>Sphagnales</taxon>
        <taxon>Sphagnaceae</taxon>
        <taxon>Sphagnum</taxon>
    </lineage>
</organism>
<sequence>MILLQKICSSTSISQVPFLVDSIIVFVKQLLLSVTLQSICTSANSPCKRSVGFFVPPSYRFQGFRMWVMMIIPVAPAARIHVRSSKRVSNFPSDDNDNNTTRSRDQHRFLSE</sequence>
<evidence type="ECO:0000313" key="2">
    <source>
        <dbReference type="EMBL" id="CAK9207423.1"/>
    </source>
</evidence>
<feature type="region of interest" description="Disordered" evidence="1">
    <location>
        <begin position="84"/>
        <end position="112"/>
    </location>
</feature>
<proteinExistence type="predicted"/>
<dbReference type="EMBL" id="OZ019908">
    <property type="protein sequence ID" value="CAK9207423.1"/>
    <property type="molecule type" value="Genomic_DNA"/>
</dbReference>
<keyword evidence="3" id="KW-1185">Reference proteome</keyword>
<dbReference type="Proteomes" id="UP001497512">
    <property type="component" value="Chromosome 16"/>
</dbReference>
<evidence type="ECO:0000256" key="1">
    <source>
        <dbReference type="SAM" id="MobiDB-lite"/>
    </source>
</evidence>
<feature type="compositionally biased region" description="Basic and acidic residues" evidence="1">
    <location>
        <begin position="102"/>
        <end position="112"/>
    </location>
</feature>